<name>I1YK36_METFJ</name>
<dbReference type="AlphaFoldDB" id="I1YK36"/>
<proteinExistence type="predicted"/>
<gene>
    <name evidence="1" type="ordered locus">Q7C_2143</name>
</gene>
<evidence type="ECO:0000313" key="1">
    <source>
        <dbReference type="EMBL" id="AFJ03279.1"/>
    </source>
</evidence>
<accession>I1YK36</accession>
<evidence type="ECO:0000313" key="2">
    <source>
        <dbReference type="Proteomes" id="UP000009145"/>
    </source>
</evidence>
<sequence>MVGYSVRRWLSWRNKTQIKQGLEIRIALPHLTKQQLARPV</sequence>
<dbReference type="PATRIC" id="fig|754477.3.peg.2108"/>
<keyword evidence="2" id="KW-1185">Reference proteome</keyword>
<dbReference type="Proteomes" id="UP000009145">
    <property type="component" value="Chromosome"/>
</dbReference>
<dbReference type="HOGENOM" id="CLU_3292280_0_0_6"/>
<dbReference type="EMBL" id="CP003380">
    <property type="protein sequence ID" value="AFJ03279.1"/>
    <property type="molecule type" value="Genomic_DNA"/>
</dbReference>
<protein>
    <submittedName>
        <fullName evidence="1">Uncharacterized protein</fullName>
    </submittedName>
</protein>
<organism evidence="1 2">
    <name type="scientific">Methylophaga frappieri (strain ATCC BAA-2434 / DSM 25690 / JAM7)</name>
    <dbReference type="NCBI Taxonomy" id="754477"/>
    <lineage>
        <taxon>Bacteria</taxon>
        <taxon>Pseudomonadati</taxon>
        <taxon>Pseudomonadota</taxon>
        <taxon>Gammaproteobacteria</taxon>
        <taxon>Thiotrichales</taxon>
        <taxon>Piscirickettsiaceae</taxon>
        <taxon>Methylophaga</taxon>
    </lineage>
</organism>
<dbReference type="KEGG" id="mec:Q7C_2143"/>
<reference evidence="1 2" key="1">
    <citation type="journal article" date="2012" name="J. Bacteriol.">
        <title>Complete genome sequences of Methylophaga sp. strain JAM1 and Methylophaga sp. strain JAM7.</title>
        <authorList>
            <person name="Villeneuve C."/>
            <person name="Martineau C."/>
            <person name="Mauffrey F."/>
            <person name="Villemur R."/>
        </authorList>
    </citation>
    <scope>NUCLEOTIDE SEQUENCE [LARGE SCALE GENOMIC DNA]</scope>
    <source>
        <strain evidence="1 2">JAM7</strain>
    </source>
</reference>